<protein>
    <submittedName>
        <fullName evidence="1">Uncharacterized protein</fullName>
    </submittedName>
</protein>
<organism evidence="1">
    <name type="scientific">marine sediment metagenome</name>
    <dbReference type="NCBI Taxonomy" id="412755"/>
    <lineage>
        <taxon>unclassified sequences</taxon>
        <taxon>metagenomes</taxon>
        <taxon>ecological metagenomes</taxon>
    </lineage>
</organism>
<gene>
    <name evidence="1" type="ORF">S12H4_29401</name>
</gene>
<evidence type="ECO:0000313" key="1">
    <source>
        <dbReference type="EMBL" id="GAI97135.1"/>
    </source>
</evidence>
<accession>X1UB98</accession>
<sequence>VYEGGRAGFAMRTPSDIRPVDMTNIMASNHHLIYGFDLDRHNDSLGSPVSFSSRWRYETGMHTLEAWSRQGISLGLNEAIRLLQQVAHGTTEYSVVFLANERRILIAVDDLKTDMWDAPYMKWIEFHFDELFKK</sequence>
<dbReference type="AlphaFoldDB" id="X1UB98"/>
<dbReference type="EMBL" id="BARW01016956">
    <property type="protein sequence ID" value="GAI97135.1"/>
    <property type="molecule type" value="Genomic_DNA"/>
</dbReference>
<reference evidence="1" key="1">
    <citation type="journal article" date="2014" name="Front. Microbiol.">
        <title>High frequency of phylogenetically diverse reductive dehalogenase-homologous genes in deep subseafloor sedimentary metagenomes.</title>
        <authorList>
            <person name="Kawai M."/>
            <person name="Futagami T."/>
            <person name="Toyoda A."/>
            <person name="Takaki Y."/>
            <person name="Nishi S."/>
            <person name="Hori S."/>
            <person name="Arai W."/>
            <person name="Tsubouchi T."/>
            <person name="Morono Y."/>
            <person name="Uchiyama I."/>
            <person name="Ito T."/>
            <person name="Fujiyama A."/>
            <person name="Inagaki F."/>
            <person name="Takami H."/>
        </authorList>
    </citation>
    <scope>NUCLEOTIDE SEQUENCE</scope>
    <source>
        <strain evidence="1">Expedition CK06-06</strain>
    </source>
</reference>
<feature type="non-terminal residue" evidence="1">
    <location>
        <position position="1"/>
    </location>
</feature>
<name>X1UB98_9ZZZZ</name>
<comment type="caution">
    <text evidence="1">The sequence shown here is derived from an EMBL/GenBank/DDBJ whole genome shotgun (WGS) entry which is preliminary data.</text>
</comment>
<proteinExistence type="predicted"/>